<dbReference type="EMBL" id="GL379824">
    <property type="protein sequence ID" value="EGT48931.1"/>
    <property type="molecule type" value="Genomic_DNA"/>
</dbReference>
<dbReference type="Pfam" id="PF07735">
    <property type="entry name" value="FBA_2"/>
    <property type="match status" value="1"/>
</dbReference>
<dbReference type="InterPro" id="IPR012885">
    <property type="entry name" value="F-box_Sdz-33"/>
</dbReference>
<name>G0N065_CAEBE</name>
<dbReference type="InParanoid" id="G0N065"/>
<protein>
    <recommendedName>
        <fullName evidence="1">Sdz-33 F-box domain-containing protein</fullName>
    </recommendedName>
</protein>
<dbReference type="HOGENOM" id="CLU_1827008_0_0_1"/>
<keyword evidence="3" id="KW-1185">Reference proteome</keyword>
<dbReference type="Proteomes" id="UP000008068">
    <property type="component" value="Unassembled WGS sequence"/>
</dbReference>
<gene>
    <name evidence="2" type="ORF">CAEBREN_02168</name>
</gene>
<proteinExistence type="predicted"/>
<evidence type="ECO:0000313" key="3">
    <source>
        <dbReference type="Proteomes" id="UP000008068"/>
    </source>
</evidence>
<evidence type="ECO:0000313" key="2">
    <source>
        <dbReference type="EMBL" id="EGT48931.1"/>
    </source>
</evidence>
<organism evidence="3">
    <name type="scientific">Caenorhabditis brenneri</name>
    <name type="common">Nematode worm</name>
    <dbReference type="NCBI Taxonomy" id="135651"/>
    <lineage>
        <taxon>Eukaryota</taxon>
        <taxon>Metazoa</taxon>
        <taxon>Ecdysozoa</taxon>
        <taxon>Nematoda</taxon>
        <taxon>Chromadorea</taxon>
        <taxon>Rhabditida</taxon>
        <taxon>Rhabditina</taxon>
        <taxon>Rhabditomorpha</taxon>
        <taxon>Rhabditoidea</taxon>
        <taxon>Rhabditidae</taxon>
        <taxon>Peloderinae</taxon>
        <taxon>Caenorhabditis</taxon>
    </lineage>
</organism>
<evidence type="ECO:0000259" key="1">
    <source>
        <dbReference type="Pfam" id="PF07735"/>
    </source>
</evidence>
<accession>G0N065</accession>
<sequence length="141" mass="16610">MQCPEFYFWCRAEFSVEQFLKLNAQLMSFNSVSVTDSGINQFMKDWIHRKGVEGFMEALLWCRMDRDKDTLLEGLDAKEWDEEFEKNACGFVENFERCCGRVVDPFQSLTVSIHSDRITIYATEQRDEYDGKVSTSCWIPR</sequence>
<feature type="domain" description="Sdz-33 F-box" evidence="1">
    <location>
        <begin position="7"/>
        <end position="48"/>
    </location>
</feature>
<dbReference type="AlphaFoldDB" id="G0N065"/>
<reference evidence="3" key="1">
    <citation type="submission" date="2011-07" db="EMBL/GenBank/DDBJ databases">
        <authorList>
            <consortium name="Caenorhabditis brenneri Sequencing and Analysis Consortium"/>
            <person name="Wilson R.K."/>
        </authorList>
    </citation>
    <scope>NUCLEOTIDE SEQUENCE [LARGE SCALE GENOMIC DNA]</scope>
    <source>
        <strain evidence="3">PB2801</strain>
    </source>
</reference>
<dbReference type="eggNOG" id="ENOG502TG2I">
    <property type="taxonomic scope" value="Eukaryota"/>
</dbReference>
<dbReference type="OrthoDB" id="5843099at2759"/>